<evidence type="ECO:0008006" key="4">
    <source>
        <dbReference type="Google" id="ProtNLM"/>
    </source>
</evidence>
<sequence>MGGGIKWLPFPGLVALVSVGQSFRDSTIGNEYSDRGGSIGDKRSKGQRRWLGLVHHGIAIRIGIAHLSRDSMVELAHFCGIGEKRRFYPHHYALLSPLEVLEEKREAAVYSLPCSTTIVFFCR</sequence>
<feature type="signal peptide" evidence="1">
    <location>
        <begin position="1"/>
        <end position="22"/>
    </location>
</feature>
<gene>
    <name evidence="2" type="ORF">G2W53_013926</name>
</gene>
<accession>A0A834TZK4</accession>
<evidence type="ECO:0000313" key="3">
    <source>
        <dbReference type="Proteomes" id="UP000634136"/>
    </source>
</evidence>
<reference evidence="2" key="1">
    <citation type="submission" date="2020-09" db="EMBL/GenBank/DDBJ databases">
        <title>Genome-Enabled Discovery of Anthraquinone Biosynthesis in Senna tora.</title>
        <authorList>
            <person name="Kang S.-H."/>
            <person name="Pandey R.P."/>
            <person name="Lee C.-M."/>
            <person name="Sim J.-S."/>
            <person name="Jeong J.-T."/>
            <person name="Choi B.-S."/>
            <person name="Jung M."/>
            <person name="Ginzburg D."/>
            <person name="Zhao K."/>
            <person name="Won S.Y."/>
            <person name="Oh T.-J."/>
            <person name="Yu Y."/>
            <person name="Kim N.-H."/>
            <person name="Lee O.R."/>
            <person name="Lee T.-H."/>
            <person name="Bashyal P."/>
            <person name="Kim T.-S."/>
            <person name="Lee W.-H."/>
            <person name="Kawkins C."/>
            <person name="Kim C.-K."/>
            <person name="Kim J.S."/>
            <person name="Ahn B.O."/>
            <person name="Rhee S.Y."/>
            <person name="Sohng J.K."/>
        </authorList>
    </citation>
    <scope>NUCLEOTIDE SEQUENCE</scope>
    <source>
        <tissue evidence="2">Leaf</tissue>
    </source>
</reference>
<evidence type="ECO:0000313" key="2">
    <source>
        <dbReference type="EMBL" id="KAF7831593.1"/>
    </source>
</evidence>
<keyword evidence="1" id="KW-0732">Signal</keyword>
<dbReference type="Proteomes" id="UP000634136">
    <property type="component" value="Unassembled WGS sequence"/>
</dbReference>
<name>A0A834TZK4_9FABA</name>
<keyword evidence="3" id="KW-1185">Reference proteome</keyword>
<feature type="chain" id="PRO_5032539832" description="Secreted protein" evidence="1">
    <location>
        <begin position="23"/>
        <end position="123"/>
    </location>
</feature>
<protein>
    <recommendedName>
        <fullName evidence="4">Secreted protein</fullName>
    </recommendedName>
</protein>
<organism evidence="2 3">
    <name type="scientific">Senna tora</name>
    <dbReference type="NCBI Taxonomy" id="362788"/>
    <lineage>
        <taxon>Eukaryota</taxon>
        <taxon>Viridiplantae</taxon>
        <taxon>Streptophyta</taxon>
        <taxon>Embryophyta</taxon>
        <taxon>Tracheophyta</taxon>
        <taxon>Spermatophyta</taxon>
        <taxon>Magnoliopsida</taxon>
        <taxon>eudicotyledons</taxon>
        <taxon>Gunneridae</taxon>
        <taxon>Pentapetalae</taxon>
        <taxon>rosids</taxon>
        <taxon>fabids</taxon>
        <taxon>Fabales</taxon>
        <taxon>Fabaceae</taxon>
        <taxon>Caesalpinioideae</taxon>
        <taxon>Cassia clade</taxon>
        <taxon>Senna</taxon>
    </lineage>
</organism>
<dbReference type="AlphaFoldDB" id="A0A834TZK4"/>
<dbReference type="EMBL" id="JAAIUW010000005">
    <property type="protein sequence ID" value="KAF7831593.1"/>
    <property type="molecule type" value="Genomic_DNA"/>
</dbReference>
<evidence type="ECO:0000256" key="1">
    <source>
        <dbReference type="SAM" id="SignalP"/>
    </source>
</evidence>
<comment type="caution">
    <text evidence="2">The sequence shown here is derived from an EMBL/GenBank/DDBJ whole genome shotgun (WGS) entry which is preliminary data.</text>
</comment>
<proteinExistence type="predicted"/>